<dbReference type="InterPro" id="IPR025419">
    <property type="entry name" value="DUF4142"/>
</dbReference>
<comment type="caution">
    <text evidence="3">The sequence shown here is derived from an EMBL/GenBank/DDBJ whole genome shotgun (WGS) entry which is preliminary data.</text>
</comment>
<feature type="chain" id="PRO_5006186363" description="DUF4142 domain-containing protein" evidence="1">
    <location>
        <begin position="29"/>
        <end position="178"/>
    </location>
</feature>
<dbReference type="OrthoDB" id="7009274at2"/>
<dbReference type="Gene3D" id="1.20.1260.10">
    <property type="match status" value="1"/>
</dbReference>
<dbReference type="Proteomes" id="UP000050342">
    <property type="component" value="Unassembled WGS sequence"/>
</dbReference>
<evidence type="ECO:0000256" key="1">
    <source>
        <dbReference type="SAM" id="SignalP"/>
    </source>
</evidence>
<dbReference type="AlphaFoldDB" id="A0A0Q0X9L0"/>
<dbReference type="InterPro" id="IPR012347">
    <property type="entry name" value="Ferritin-like"/>
</dbReference>
<sequence length="178" mass="19353">MNTLIAPKRFLAGCALAYSIFLVGSAVASPTDFVDESSAAGIAAIEISRMAISKSASTDVGSYAVEVIKDYTDANRDLKDIAQKQDLKIADQEEVLSKAKKLMLQVQEGDSFDAAYAANQVKTSEEAIERYQQQLDDPSSPELKAFAEKYLPKLQMHLDMAKRLVSAHHKGEGAVLPE</sequence>
<dbReference type="PANTHER" id="PTHR38593">
    <property type="entry name" value="BLR2558 PROTEIN"/>
    <property type="match status" value="1"/>
</dbReference>
<dbReference type="RefSeq" id="WP_055102690.1">
    <property type="nucleotide sequence ID" value="NZ_LLWH01000157.1"/>
</dbReference>
<evidence type="ECO:0000313" key="3">
    <source>
        <dbReference type="EMBL" id="KQB53811.1"/>
    </source>
</evidence>
<reference evidence="3 4" key="1">
    <citation type="submission" date="2015-10" db="EMBL/GenBank/DDBJ databases">
        <title>Pseudomonas helleri sp. nov. and Pseudomonas weihenstephanensis sp. nov., isolated from raw cows milk.</title>
        <authorList>
            <person name="Von Neubeck M."/>
            <person name="Huptas C."/>
            <person name="Wenning M."/>
            <person name="Scherer S."/>
        </authorList>
    </citation>
    <scope>NUCLEOTIDE SEQUENCE [LARGE SCALE GENOMIC DNA]</scope>
    <source>
        <strain evidence="3 4">BSTT44</strain>
    </source>
</reference>
<feature type="signal peptide" evidence="1">
    <location>
        <begin position="1"/>
        <end position="28"/>
    </location>
</feature>
<keyword evidence="1" id="KW-0732">Signal</keyword>
<feature type="domain" description="DUF4142" evidence="2">
    <location>
        <begin position="31"/>
        <end position="164"/>
    </location>
</feature>
<evidence type="ECO:0000259" key="2">
    <source>
        <dbReference type="Pfam" id="PF13628"/>
    </source>
</evidence>
<dbReference type="Pfam" id="PF13628">
    <property type="entry name" value="DUF4142"/>
    <property type="match status" value="1"/>
</dbReference>
<name>A0A0Q0X9L0_9PSED</name>
<organism evidence="3 4">
    <name type="scientific">Pseudomonas endophytica</name>
    <dbReference type="NCBI Taxonomy" id="1563157"/>
    <lineage>
        <taxon>Bacteria</taxon>
        <taxon>Pseudomonadati</taxon>
        <taxon>Pseudomonadota</taxon>
        <taxon>Gammaproteobacteria</taxon>
        <taxon>Pseudomonadales</taxon>
        <taxon>Pseudomonadaceae</taxon>
        <taxon>Pseudomonas</taxon>
    </lineage>
</organism>
<proteinExistence type="predicted"/>
<accession>A0A0Q0X9L0</accession>
<dbReference type="STRING" id="1563157.AQS70_08865"/>
<dbReference type="EMBL" id="LLWH01000157">
    <property type="protein sequence ID" value="KQB53811.1"/>
    <property type="molecule type" value="Genomic_DNA"/>
</dbReference>
<protein>
    <recommendedName>
        <fullName evidence="2">DUF4142 domain-containing protein</fullName>
    </recommendedName>
</protein>
<dbReference type="PANTHER" id="PTHR38593:SF1">
    <property type="entry name" value="BLR2558 PROTEIN"/>
    <property type="match status" value="1"/>
</dbReference>
<gene>
    <name evidence="3" type="ORF">AQS70_08865</name>
</gene>
<evidence type="ECO:0000313" key="4">
    <source>
        <dbReference type="Proteomes" id="UP000050342"/>
    </source>
</evidence>
<keyword evidence="4" id="KW-1185">Reference proteome</keyword>